<dbReference type="OrthoDB" id="9807255at2"/>
<dbReference type="InterPro" id="IPR026881">
    <property type="entry name" value="WYL_dom"/>
</dbReference>
<name>A0A0P1GDM8_9RHOB</name>
<dbReference type="Gene3D" id="1.10.10.10">
    <property type="entry name" value="Winged helix-like DNA-binding domain superfamily/Winged helix DNA-binding domain"/>
    <property type="match status" value="1"/>
</dbReference>
<evidence type="ECO:0000313" key="3">
    <source>
        <dbReference type="EMBL" id="CUH79843.1"/>
    </source>
</evidence>
<dbReference type="Pfam" id="PF08279">
    <property type="entry name" value="HTH_11"/>
    <property type="match status" value="1"/>
</dbReference>
<dbReference type="InterPro" id="IPR051534">
    <property type="entry name" value="CBASS_pafABC_assoc_protein"/>
</dbReference>
<organism evidence="3 4">
    <name type="scientific">Tritonibacter multivorans</name>
    <dbReference type="NCBI Taxonomy" id="928856"/>
    <lineage>
        <taxon>Bacteria</taxon>
        <taxon>Pseudomonadati</taxon>
        <taxon>Pseudomonadota</taxon>
        <taxon>Alphaproteobacteria</taxon>
        <taxon>Rhodobacterales</taxon>
        <taxon>Paracoccaceae</taxon>
        <taxon>Tritonibacter</taxon>
    </lineage>
</organism>
<evidence type="ECO:0000313" key="4">
    <source>
        <dbReference type="Proteomes" id="UP000052022"/>
    </source>
</evidence>
<dbReference type="STRING" id="928856.SAMN04488049_101115"/>
<dbReference type="Proteomes" id="UP000052022">
    <property type="component" value="Unassembled WGS sequence"/>
</dbReference>
<dbReference type="InterPro" id="IPR036388">
    <property type="entry name" value="WH-like_DNA-bd_sf"/>
</dbReference>
<dbReference type="PANTHER" id="PTHR34580">
    <property type="match status" value="1"/>
</dbReference>
<proteinExistence type="predicted"/>
<protein>
    <submittedName>
        <fullName evidence="3">HTH domain protein</fullName>
    </submittedName>
</protein>
<evidence type="ECO:0000259" key="1">
    <source>
        <dbReference type="Pfam" id="PF08279"/>
    </source>
</evidence>
<dbReference type="InterPro" id="IPR036390">
    <property type="entry name" value="WH_DNA-bd_sf"/>
</dbReference>
<dbReference type="PROSITE" id="PS52050">
    <property type="entry name" value="WYL"/>
    <property type="match status" value="1"/>
</dbReference>
<dbReference type="RefSeq" id="WP_058290611.1">
    <property type="nucleotide sequence ID" value="NZ_CYSD01000037.1"/>
</dbReference>
<accession>A0A0P1GDM8</accession>
<gene>
    <name evidence="3" type="ORF">TRM7557_02603</name>
</gene>
<keyword evidence="4" id="KW-1185">Reference proteome</keyword>
<dbReference type="InterPro" id="IPR013196">
    <property type="entry name" value="HTH_11"/>
</dbReference>
<dbReference type="EMBL" id="CYSD01000037">
    <property type="protein sequence ID" value="CUH79843.1"/>
    <property type="molecule type" value="Genomic_DNA"/>
</dbReference>
<dbReference type="PANTHER" id="PTHR34580:SF3">
    <property type="entry name" value="PROTEIN PAFB"/>
    <property type="match status" value="1"/>
</dbReference>
<sequence>MAKTARLFRLMQLLRLGTPPITAQVLAADLGVSVRTLHRDIDELRKLGAVIDGEAGFGFTLIEDATLPPLGFTATELEALVLGLREVQETADPELATAAQKALGKLESRLPESQAHRLRHAVLNAHRFDRPAVPNVDPATLRTACWDEREITFDYVDGAGKGSTRRVKPLSLFYFDRSTVLVAWCYLRQDFRVFRLDRMDVLTVSDQSFRPDRVPLLRAAMAQFRKTASQ</sequence>
<feature type="domain" description="Helix-turn-helix type 11" evidence="1">
    <location>
        <begin position="6"/>
        <end position="59"/>
    </location>
</feature>
<reference evidence="3 4" key="1">
    <citation type="submission" date="2015-09" db="EMBL/GenBank/DDBJ databases">
        <authorList>
            <consortium name="Swine Surveillance"/>
        </authorList>
    </citation>
    <scope>NUCLEOTIDE SEQUENCE [LARGE SCALE GENOMIC DNA]</scope>
    <source>
        <strain evidence="3 4">CECT 7557</strain>
    </source>
</reference>
<evidence type="ECO:0000259" key="2">
    <source>
        <dbReference type="Pfam" id="PF13280"/>
    </source>
</evidence>
<dbReference type="Pfam" id="PF13280">
    <property type="entry name" value="WYL"/>
    <property type="match status" value="1"/>
</dbReference>
<feature type="domain" description="WYL" evidence="2">
    <location>
        <begin position="139"/>
        <end position="204"/>
    </location>
</feature>
<dbReference type="SUPFAM" id="SSF46785">
    <property type="entry name" value="Winged helix' DNA-binding domain"/>
    <property type="match status" value="1"/>
</dbReference>
<dbReference type="AlphaFoldDB" id="A0A0P1GDM8"/>